<keyword evidence="5 10" id="KW-0560">Oxidoreductase</keyword>
<evidence type="ECO:0000256" key="7">
    <source>
        <dbReference type="ARBA" id="ARBA00058683"/>
    </source>
</evidence>
<dbReference type="InterPro" id="IPR052166">
    <property type="entry name" value="Diverse_Acyl-CoA_DH"/>
</dbReference>
<dbReference type="InterPro" id="IPR009075">
    <property type="entry name" value="AcylCo_DH/oxidase_C"/>
</dbReference>
<dbReference type="Gene3D" id="1.20.140.10">
    <property type="entry name" value="Butyryl-CoA Dehydrogenase, subunit A, domain 3"/>
    <property type="match status" value="1"/>
</dbReference>
<dbReference type="Gene3D" id="1.10.540.10">
    <property type="entry name" value="Acyl-CoA dehydrogenase/oxidase, N-terminal domain"/>
    <property type="match status" value="1"/>
</dbReference>
<feature type="domain" description="Acetyl-CoA dehydrogenase-like C-terminal" evidence="14">
    <location>
        <begin position="481"/>
        <end position="577"/>
    </location>
</feature>
<comment type="function">
    <text evidence="7">Involved in the assimilation of dimethylsulphoniopropionate (DMSP), an important compound in the fixation of carbon in marine phytoplankton, by mediating the conversion of 3-(methylthio)propanoyl-CoA (MMPA-CoA) to 3-(methylthio)acryloyl-CoA (MTA-CoA).</text>
</comment>
<dbReference type="KEGG" id="apel:CA267_005815"/>
<dbReference type="EMBL" id="CP052766">
    <property type="protein sequence ID" value="QJR80325.1"/>
    <property type="molecule type" value="Genomic_DNA"/>
</dbReference>
<reference evidence="16" key="1">
    <citation type="submission" date="2014-12" db="EMBL/GenBank/DDBJ databases">
        <title>Complete genome sequence of a multi-drug resistant Klebsiella pneumoniae.</title>
        <authorList>
            <person name="Hua X."/>
            <person name="Chen Q."/>
            <person name="Li X."/>
            <person name="Feng Y."/>
            <person name="Ruan Z."/>
            <person name="Yu Y."/>
        </authorList>
    </citation>
    <scope>NUCLEOTIDE SEQUENCE [LARGE SCALE GENOMIC DNA]</scope>
    <source>
        <strain evidence="16">5.12</strain>
    </source>
</reference>
<dbReference type="PANTHER" id="PTHR42803">
    <property type="entry name" value="ACYL-COA DEHYDROGENASE"/>
    <property type="match status" value="1"/>
</dbReference>
<accession>A0A6M4MCP0</accession>
<dbReference type="SUPFAM" id="SSF56645">
    <property type="entry name" value="Acyl-CoA dehydrogenase NM domain-like"/>
    <property type="match status" value="1"/>
</dbReference>
<sequence length="587" mass="64319">MPQYQAPLPDFQFLLRDWLGLDEHYQKLGLHDFDFALANDVLSQGAKFATDVVAPLNREGDEQGCKLQNGAVTTPDGFADAYREYVANGWNAMLGEEEYGGQALPYTMAVPIHEMLNAANLSWRLTTMLTESTVLAVSRHATEELKAHYLAKLISGEWTGTMNLTEPQAGSDLALLTTKAQPQEDGSYSITGNKIFITGGDHDWTENIIHMVLARLPDAPAGVKGISLFLVPKFLVTETGEPGEANAVSVGSIEHKMGIKASPTCVMNYDNAKGWLIGEPHQGLACMFTMMNDARFQVGMQGLGAAEASYQGALAYARDRRQSRAPQGIQQPEEKADAIIFQPDVARMLLTQKALTEGCRALSLFYAKHMDIEKHGSDSKKAEAKPVLQFLTPVCKAFMTDMGLEVCSLGIQVFGGHGYIREWGMEQLMRDVRIAQIYEGTNGIQAADLIGRKLTRDKGEIMQATFTAFHELTTAIQEPELQSRAQTLLNDWCATSTECLTMSATDAAAAAHDYLAFTAYSLIGVLWYSMASKAQESEDGSIAKGKMNTCAFYEARILPRRDAHKAAMITGAETILSVSDSEFDYLP</sequence>
<dbReference type="InterPro" id="IPR037069">
    <property type="entry name" value="AcylCoA_DH/ox_N_sf"/>
</dbReference>
<keyword evidence="16" id="KW-1185">Reference proteome</keyword>
<evidence type="ECO:0000256" key="9">
    <source>
        <dbReference type="ARBA" id="ARBA00069043"/>
    </source>
</evidence>
<evidence type="ECO:0000313" key="16">
    <source>
        <dbReference type="Proteomes" id="UP000219285"/>
    </source>
</evidence>
<organism evidence="15 16">
    <name type="scientific">Alteromonas pelagimontana</name>
    <dbReference type="NCBI Taxonomy" id="1858656"/>
    <lineage>
        <taxon>Bacteria</taxon>
        <taxon>Pseudomonadati</taxon>
        <taxon>Pseudomonadota</taxon>
        <taxon>Gammaproteobacteria</taxon>
        <taxon>Alteromonadales</taxon>
        <taxon>Alteromonadaceae</taxon>
        <taxon>Alteromonas/Salinimonas group</taxon>
        <taxon>Alteromonas</taxon>
    </lineage>
</organism>
<dbReference type="PANTHER" id="PTHR42803:SF1">
    <property type="entry name" value="BROAD-SPECIFICITY LINEAR ACYL-COA DEHYDROGENASE FADE5"/>
    <property type="match status" value="1"/>
</dbReference>
<proteinExistence type="inferred from homology"/>
<dbReference type="InterPro" id="IPR036250">
    <property type="entry name" value="AcylCo_DH-like_C"/>
</dbReference>
<feature type="domain" description="Acyl-CoA oxidase/dehydrogenase middle" evidence="12">
    <location>
        <begin position="162"/>
        <end position="271"/>
    </location>
</feature>
<dbReference type="InterPro" id="IPR006091">
    <property type="entry name" value="Acyl-CoA_Oxase/DH_mid-dom"/>
</dbReference>
<dbReference type="Gene3D" id="2.40.110.10">
    <property type="entry name" value="Butyryl-CoA Dehydrogenase, subunit A, domain 2"/>
    <property type="match status" value="1"/>
</dbReference>
<evidence type="ECO:0000256" key="10">
    <source>
        <dbReference type="RuleBase" id="RU362125"/>
    </source>
</evidence>
<protein>
    <recommendedName>
        <fullName evidence="9">3-methylmercaptopropionyl-CoA dehydrogenase</fullName>
        <ecNumber evidence="8">1.3.99.41</ecNumber>
    </recommendedName>
</protein>
<name>A0A6M4MCP0_9ALTE</name>
<evidence type="ECO:0000256" key="6">
    <source>
        <dbReference type="ARBA" id="ARBA00051388"/>
    </source>
</evidence>
<dbReference type="Pfam" id="PF00441">
    <property type="entry name" value="Acyl-CoA_dh_1"/>
    <property type="match status" value="1"/>
</dbReference>
<evidence type="ECO:0000259" key="13">
    <source>
        <dbReference type="Pfam" id="PF02771"/>
    </source>
</evidence>
<dbReference type="InterPro" id="IPR009100">
    <property type="entry name" value="AcylCoA_DH/oxidase_NM_dom_sf"/>
</dbReference>
<evidence type="ECO:0000256" key="2">
    <source>
        <dbReference type="ARBA" id="ARBA00009347"/>
    </source>
</evidence>
<dbReference type="Pfam" id="PF02771">
    <property type="entry name" value="Acyl-CoA_dh_N"/>
    <property type="match status" value="1"/>
</dbReference>
<dbReference type="InterPro" id="IPR013786">
    <property type="entry name" value="AcylCoA_DH/ox_N"/>
</dbReference>
<comment type="similarity">
    <text evidence="2 10">Belongs to the acyl-CoA dehydrogenase family.</text>
</comment>
<comment type="catalytic activity">
    <reaction evidence="6">
        <text>3-(methylsulfanyl)propanoyl-CoA + oxidized [electron-transfer flavoprotein] + H(+) = 3-(methylsulfanyl)acryloyl-CoA + reduced [electron-transfer flavoprotein]</text>
        <dbReference type="Rhea" id="RHEA:52612"/>
        <dbReference type="Rhea" id="RHEA-COMP:10685"/>
        <dbReference type="Rhea" id="RHEA-COMP:10686"/>
        <dbReference type="ChEBI" id="CHEBI:15378"/>
        <dbReference type="ChEBI" id="CHEBI:57692"/>
        <dbReference type="ChEBI" id="CHEBI:58307"/>
        <dbReference type="ChEBI" id="CHEBI:82815"/>
        <dbReference type="ChEBI" id="CHEBI:84994"/>
        <dbReference type="EC" id="1.3.99.41"/>
    </reaction>
    <physiologicalReaction direction="left-to-right" evidence="6">
        <dbReference type="Rhea" id="RHEA:52613"/>
    </physiologicalReaction>
</comment>
<feature type="domain" description="Acyl-CoA dehydrogenase/oxidase N-terminal" evidence="13">
    <location>
        <begin position="46"/>
        <end position="157"/>
    </location>
</feature>
<dbReference type="OrthoDB" id="9807883at2"/>
<keyword evidence="4 10" id="KW-0274">FAD</keyword>
<evidence type="ECO:0000259" key="11">
    <source>
        <dbReference type="Pfam" id="PF00441"/>
    </source>
</evidence>
<comment type="cofactor">
    <cofactor evidence="1 10">
        <name>FAD</name>
        <dbReference type="ChEBI" id="CHEBI:57692"/>
    </cofactor>
</comment>
<evidence type="ECO:0000256" key="5">
    <source>
        <dbReference type="ARBA" id="ARBA00023002"/>
    </source>
</evidence>
<dbReference type="AlphaFoldDB" id="A0A6M4MCP0"/>
<dbReference type="InterPro" id="IPR046373">
    <property type="entry name" value="Acyl-CoA_Oxase/DH_mid-dom_sf"/>
</dbReference>
<evidence type="ECO:0000259" key="12">
    <source>
        <dbReference type="Pfam" id="PF02770"/>
    </source>
</evidence>
<evidence type="ECO:0000259" key="14">
    <source>
        <dbReference type="Pfam" id="PF12806"/>
    </source>
</evidence>
<feature type="domain" description="Acyl-CoA dehydrogenase/oxidase C-terminal" evidence="11">
    <location>
        <begin position="282"/>
        <end position="448"/>
    </location>
</feature>
<dbReference type="InterPro" id="IPR025878">
    <property type="entry name" value="Acyl-CoA_dh-like_C_dom"/>
</dbReference>
<evidence type="ECO:0000313" key="15">
    <source>
        <dbReference type="EMBL" id="QJR80325.1"/>
    </source>
</evidence>
<dbReference type="RefSeq" id="WP_075608367.1">
    <property type="nucleotide sequence ID" value="NZ_CP052766.1"/>
</dbReference>
<dbReference type="Proteomes" id="UP000219285">
    <property type="component" value="Chromosome"/>
</dbReference>
<evidence type="ECO:0000256" key="8">
    <source>
        <dbReference type="ARBA" id="ARBA00066694"/>
    </source>
</evidence>
<evidence type="ECO:0000256" key="1">
    <source>
        <dbReference type="ARBA" id="ARBA00001974"/>
    </source>
</evidence>
<dbReference type="FunFam" id="2.40.110.10:FF:000031">
    <property type="entry name" value="Acyl-CoA dehydrogenase, putative"/>
    <property type="match status" value="1"/>
</dbReference>
<dbReference type="EC" id="1.3.99.41" evidence="8"/>
<keyword evidence="3 10" id="KW-0285">Flavoprotein</keyword>
<reference evidence="15 16" key="2">
    <citation type="submission" date="2020-04" db="EMBL/GenBank/DDBJ databases">
        <title>Complete genome sequence of Alteromonas pelagimontana 5.12T.</title>
        <authorList>
            <person name="Sinha R.K."/>
            <person name="Krishnan K.P."/>
            <person name="Kurian J.P."/>
        </authorList>
    </citation>
    <scope>NUCLEOTIDE SEQUENCE [LARGE SCALE GENOMIC DNA]</scope>
    <source>
        <strain evidence="15 16">5.12</strain>
    </source>
</reference>
<gene>
    <name evidence="15" type="ORF">CA267_005815</name>
</gene>
<dbReference type="Pfam" id="PF02770">
    <property type="entry name" value="Acyl-CoA_dh_M"/>
    <property type="match status" value="1"/>
</dbReference>
<dbReference type="SUPFAM" id="SSF47203">
    <property type="entry name" value="Acyl-CoA dehydrogenase C-terminal domain-like"/>
    <property type="match status" value="1"/>
</dbReference>
<dbReference type="GO" id="GO:0050660">
    <property type="term" value="F:flavin adenine dinucleotide binding"/>
    <property type="evidence" value="ECO:0007669"/>
    <property type="project" value="InterPro"/>
</dbReference>
<evidence type="ECO:0000256" key="3">
    <source>
        <dbReference type="ARBA" id="ARBA00022630"/>
    </source>
</evidence>
<dbReference type="Pfam" id="PF12806">
    <property type="entry name" value="Acyl-CoA_dh_C"/>
    <property type="match status" value="1"/>
</dbReference>
<dbReference type="GO" id="GO:0016627">
    <property type="term" value="F:oxidoreductase activity, acting on the CH-CH group of donors"/>
    <property type="evidence" value="ECO:0007669"/>
    <property type="project" value="InterPro"/>
</dbReference>
<evidence type="ECO:0000256" key="4">
    <source>
        <dbReference type="ARBA" id="ARBA00022827"/>
    </source>
</evidence>